<keyword evidence="1" id="KW-0547">Nucleotide-binding</keyword>
<feature type="domain" description="NACHT" evidence="4">
    <location>
        <begin position="542"/>
        <end position="864"/>
    </location>
</feature>
<dbReference type="Gene3D" id="3.80.10.10">
    <property type="entry name" value="Ribonuclease Inhibitor"/>
    <property type="match status" value="2"/>
</dbReference>
<dbReference type="PROSITE" id="PS50837">
    <property type="entry name" value="NACHT"/>
    <property type="match status" value="1"/>
</dbReference>
<feature type="non-terminal residue" evidence="5">
    <location>
        <position position="1"/>
    </location>
</feature>
<keyword evidence="2" id="KW-0067">ATP-binding</keyword>
<feature type="region of interest" description="Disordered" evidence="3">
    <location>
        <begin position="1"/>
        <end position="27"/>
    </location>
</feature>
<proteinExistence type="predicted"/>
<name>A0ABN8RIK7_9CNID</name>
<dbReference type="InterPro" id="IPR007111">
    <property type="entry name" value="NACHT_NTPase"/>
</dbReference>
<keyword evidence="6" id="KW-1185">Reference proteome</keyword>
<evidence type="ECO:0000256" key="3">
    <source>
        <dbReference type="SAM" id="MobiDB-lite"/>
    </source>
</evidence>
<reference evidence="5 6" key="1">
    <citation type="submission" date="2022-05" db="EMBL/GenBank/DDBJ databases">
        <authorList>
            <consortium name="Genoscope - CEA"/>
            <person name="William W."/>
        </authorList>
    </citation>
    <scope>NUCLEOTIDE SEQUENCE [LARGE SCALE GENOMIC DNA]</scope>
</reference>
<evidence type="ECO:0000256" key="2">
    <source>
        <dbReference type="ARBA" id="ARBA00022840"/>
    </source>
</evidence>
<dbReference type="InterPro" id="IPR027417">
    <property type="entry name" value="P-loop_NTPase"/>
</dbReference>
<dbReference type="Proteomes" id="UP001159427">
    <property type="component" value="Unassembled WGS sequence"/>
</dbReference>
<dbReference type="PANTHER" id="PTHR46844">
    <property type="entry name" value="SLR5058 PROTEIN"/>
    <property type="match status" value="1"/>
</dbReference>
<dbReference type="Pfam" id="PF05729">
    <property type="entry name" value="NACHT"/>
    <property type="match status" value="1"/>
</dbReference>
<dbReference type="Gene3D" id="3.40.50.300">
    <property type="entry name" value="P-loop containing nucleotide triphosphate hydrolases"/>
    <property type="match status" value="1"/>
</dbReference>
<feature type="region of interest" description="Disordered" evidence="3">
    <location>
        <begin position="427"/>
        <end position="466"/>
    </location>
</feature>
<dbReference type="PANTHER" id="PTHR46844:SF1">
    <property type="entry name" value="SLR5058 PROTEIN"/>
    <property type="match status" value="1"/>
</dbReference>
<accession>A0ABN8RIK7</accession>
<evidence type="ECO:0000259" key="4">
    <source>
        <dbReference type="PROSITE" id="PS50837"/>
    </source>
</evidence>
<protein>
    <recommendedName>
        <fullName evidence="4">NACHT domain-containing protein</fullName>
    </recommendedName>
</protein>
<feature type="compositionally biased region" description="Basic and acidic residues" evidence="3">
    <location>
        <begin position="429"/>
        <end position="439"/>
    </location>
</feature>
<dbReference type="SUPFAM" id="SSF52540">
    <property type="entry name" value="P-loop containing nucleoside triphosphate hydrolases"/>
    <property type="match status" value="1"/>
</dbReference>
<dbReference type="SUPFAM" id="SSF52047">
    <property type="entry name" value="RNI-like"/>
    <property type="match status" value="1"/>
</dbReference>
<feature type="compositionally biased region" description="Basic residues" evidence="3">
    <location>
        <begin position="440"/>
        <end position="450"/>
    </location>
</feature>
<sequence>ELSSFPSTTSTSQEDHESNSESTSSRKLRVTLLSSEWRSTKGGLSTINRELAIQLAKHPKVDVNVYLPQCSQEDKRVAASHNVHLIEAEEMPGYDNPVDWLSFPPESHSVDCVIGHGAVLGRQVQGIKRQCQCKWIQIVHTAPEELGMYKSYADAISRGKKKHQAEVKLCEKADQVVAVGPKLAEAFSGYLRACGKDQDVLNLTPGIFSEFSDVKQATEERKTFSVLLFGRGDNEDFRLKGYDIAARAIAELKDEPQPYKLLFVGAPSGEEEKVKDLLLQQGIDRSQLTVCCFNESREQLARLFCEVDLAIMPSRTEGFGLAALEALSAGLPVLVSGNSGLGEALQEVLNGSNCVVESEDPKDWANAIKAVRKKKRKLRLREAKVLQGEYAEMYSWQDHCNRLVERMLAISQGPTADEQNLSMKTTAICHDEKPSPSERRLHKGSKKGKRPLSPSSNPASKVPKCLGDEGRDSLVLVKLLRKEYKRRSQLTPLLWNSTIQLPIEQVYTRLKIESYEDENNEKESDEVNVFDIFKVPDIGEDVMTIVEGSPGIGKTTFCLKLAYDWAYGNIPSECSFPKFEFVFLLKCRDINGDIMEAISEQLLPRDMDMEKSVEKLLHFMKDIHKQERLMLIILDGLDELPEQSRHHVDELLHRRILPFCYVLATTRQERGIEVRKSVAFDIHLEIKGYTKSDSIVYIRKHFETIKQSPKGEKLIEEMQQNTFLHALRSNPLNLLLLCVVYEDYEGKLPTSRTELYQVIVRCLLRRYCGKRNWPAPKDDSVLEKTFEKEILALGELAWLCLVSDRYGFLETELDEFERKYAGLKARELDLLYMEESLKRLNPQHEYCFLHKTFQEYVAAAYITQKLRNQKCNVFKDLNISFDDIVTKYRQVFIFVSGMLGEKATVLFTHIGEELKKSYDWNWNERCNEKTGTFFIQSFNESGHAEQMAVTLCNIIPFPKVITSKLIDNYNASFIQVLMACRSFLNLQIPVKLYTDIHIGAWERGVSDVVNYIESYPLLTIVRFCVHGPESLTSSVADRLCKWFSSSKSSSEFTLKYISHVSLEKYELLVQIGRGLASRRTLKKVTFALPGYGYNESFFNAIETGLTKLSSVNLELWGLMKYTATRALQNFLSKKSLNSLSLCIVGGALDLLVAAVSQALVRQTVLKSLGLHVDGPLSCSSASFLEKGLMENSSLNYIRLCVHGELPGNWHSVVENLRLAKKSPVCWSIYPNTFNNVANDYFRPVLVRKGLKIKQHLTVNVWGEMKCEAAEALCEVLARSSITVLTLNVRGNLTSEVSTSIARCLEENRTLSSLFINIWGELTTEGSIVPSSLSKNSRVQLNEHDVRVGPAESIYFLVKTTDNPAAMRDFVTKVKDRRKEKVSLTINNDSYVTKEWTRCLGDALAENTSLTTLDLTVNSCFVDADLGEYLGESLLHSSSLTSLSLAFNFSNMKEGWECKLGESLIKMASLTTLSLKINGDGEWNQKDSLSPTLSSLDYVEENQENCLSPTKLSNVLAAIKSLSSLSVAIHSESMSSFWDEVLRDCLVECTSLKKLSLTFNVGKSDIYGGLSVLSYGLKSTSSLNTLCVAILIDDPTDRCFSGIFTRLTQGLSLNSSVTTLTLTVTVAVDKTCYISRLINLDYGLSVNTSITTLNITINECGDGKSDIPQLLRTFGVFGGLANNTSVTTFNLTVNSSRDVSDDWLPGLSDTLMKNTSLTTLRLKLNNHRATGESRLYDFSKLLIESTSLSLLELDVSFYGEESGCHKV</sequence>
<dbReference type="InterPro" id="IPR032675">
    <property type="entry name" value="LRR_dom_sf"/>
</dbReference>
<comment type="caution">
    <text evidence="5">The sequence shown here is derived from an EMBL/GenBank/DDBJ whole genome shotgun (WGS) entry which is preliminary data.</text>
</comment>
<dbReference type="SUPFAM" id="SSF53756">
    <property type="entry name" value="UDP-Glycosyltransferase/glycogen phosphorylase"/>
    <property type="match status" value="1"/>
</dbReference>
<organism evidence="5 6">
    <name type="scientific">Porites evermanni</name>
    <dbReference type="NCBI Taxonomy" id="104178"/>
    <lineage>
        <taxon>Eukaryota</taxon>
        <taxon>Metazoa</taxon>
        <taxon>Cnidaria</taxon>
        <taxon>Anthozoa</taxon>
        <taxon>Hexacorallia</taxon>
        <taxon>Scleractinia</taxon>
        <taxon>Fungiina</taxon>
        <taxon>Poritidae</taxon>
        <taxon>Porites</taxon>
    </lineage>
</organism>
<gene>
    <name evidence="5" type="ORF">PEVE_00011439</name>
</gene>
<evidence type="ECO:0000313" key="6">
    <source>
        <dbReference type="Proteomes" id="UP001159427"/>
    </source>
</evidence>
<dbReference type="EMBL" id="CALNXI010001824">
    <property type="protein sequence ID" value="CAH3177804.1"/>
    <property type="molecule type" value="Genomic_DNA"/>
</dbReference>
<dbReference type="Gene3D" id="3.40.50.2000">
    <property type="entry name" value="Glycogen Phosphorylase B"/>
    <property type="match status" value="2"/>
</dbReference>
<dbReference type="CDD" id="cd03801">
    <property type="entry name" value="GT4_PimA-like"/>
    <property type="match status" value="1"/>
</dbReference>
<feature type="compositionally biased region" description="Polar residues" evidence="3">
    <location>
        <begin position="1"/>
        <end position="12"/>
    </location>
</feature>
<dbReference type="Pfam" id="PF20706">
    <property type="entry name" value="GT4-conflict"/>
    <property type="match status" value="1"/>
</dbReference>
<evidence type="ECO:0000256" key="1">
    <source>
        <dbReference type="ARBA" id="ARBA00022741"/>
    </source>
</evidence>
<evidence type="ECO:0000313" key="5">
    <source>
        <dbReference type="EMBL" id="CAH3177804.1"/>
    </source>
</evidence>